<evidence type="ECO:0000313" key="2">
    <source>
        <dbReference type="EMBL" id="CAA9361683.1"/>
    </source>
</evidence>
<name>A0A6J4MLX9_9ACTN</name>
<proteinExistence type="predicted"/>
<feature type="non-terminal residue" evidence="2">
    <location>
        <position position="1"/>
    </location>
</feature>
<dbReference type="EMBL" id="CADCUI010000066">
    <property type="protein sequence ID" value="CAA9361683.1"/>
    <property type="molecule type" value="Genomic_DNA"/>
</dbReference>
<dbReference type="AlphaFoldDB" id="A0A6J4MLX9"/>
<gene>
    <name evidence="2" type="ORF">AVDCRST_MAG34-2538</name>
</gene>
<accession>A0A6J4MLX9</accession>
<sequence length="48" mass="5272">AEPQHPHGAADPLRAGRRSRRRHGAAGAGRGRCRRADRDDRSHHRGGL</sequence>
<feature type="region of interest" description="Disordered" evidence="1">
    <location>
        <begin position="1"/>
        <end position="48"/>
    </location>
</feature>
<organism evidence="2">
    <name type="scientific">uncultured Nocardioidaceae bacterium</name>
    <dbReference type="NCBI Taxonomy" id="253824"/>
    <lineage>
        <taxon>Bacteria</taxon>
        <taxon>Bacillati</taxon>
        <taxon>Actinomycetota</taxon>
        <taxon>Actinomycetes</taxon>
        <taxon>Propionibacteriales</taxon>
        <taxon>Nocardioidaceae</taxon>
        <taxon>environmental samples</taxon>
    </lineage>
</organism>
<protein>
    <submittedName>
        <fullName evidence="2">Uncharacterized protein</fullName>
    </submittedName>
</protein>
<feature type="non-terminal residue" evidence="2">
    <location>
        <position position="48"/>
    </location>
</feature>
<feature type="compositionally biased region" description="Basic residues" evidence="1">
    <location>
        <begin position="15"/>
        <end position="24"/>
    </location>
</feature>
<reference evidence="2" key="1">
    <citation type="submission" date="2020-02" db="EMBL/GenBank/DDBJ databases">
        <authorList>
            <person name="Meier V. D."/>
        </authorList>
    </citation>
    <scope>NUCLEOTIDE SEQUENCE</scope>
    <source>
        <strain evidence="2">AVDCRST_MAG34</strain>
    </source>
</reference>
<evidence type="ECO:0000256" key="1">
    <source>
        <dbReference type="SAM" id="MobiDB-lite"/>
    </source>
</evidence>